<dbReference type="AlphaFoldDB" id="A0A378RMY1"/>
<gene>
    <name evidence="1" type="ORF">NCTC11179_01876</name>
</gene>
<protein>
    <submittedName>
        <fullName evidence="1">Uncharacterized protein</fullName>
    </submittedName>
</protein>
<evidence type="ECO:0000313" key="1">
    <source>
        <dbReference type="EMBL" id="STZ28334.1"/>
    </source>
</evidence>
<reference evidence="1 2" key="1">
    <citation type="submission" date="2018-06" db="EMBL/GenBank/DDBJ databases">
        <authorList>
            <consortium name="Pathogen Informatics"/>
            <person name="Doyle S."/>
        </authorList>
    </citation>
    <scope>NUCLEOTIDE SEQUENCE [LARGE SCALE GENOMIC DNA]</scope>
    <source>
        <strain evidence="1 2">NCTC11179</strain>
    </source>
</reference>
<proteinExistence type="predicted"/>
<keyword evidence="2" id="KW-1185">Reference proteome</keyword>
<evidence type="ECO:0000313" key="2">
    <source>
        <dbReference type="Proteomes" id="UP000255024"/>
    </source>
</evidence>
<dbReference type="Proteomes" id="UP000255024">
    <property type="component" value="Unassembled WGS sequence"/>
</dbReference>
<name>A0A378RMY1_MYROD</name>
<organism evidence="1 2">
    <name type="scientific">Myroides odoratus</name>
    <name type="common">Flavobacterium odoratum</name>
    <dbReference type="NCBI Taxonomy" id="256"/>
    <lineage>
        <taxon>Bacteria</taxon>
        <taxon>Pseudomonadati</taxon>
        <taxon>Bacteroidota</taxon>
        <taxon>Flavobacteriia</taxon>
        <taxon>Flavobacteriales</taxon>
        <taxon>Flavobacteriaceae</taxon>
        <taxon>Myroides</taxon>
    </lineage>
</organism>
<dbReference type="EMBL" id="UGQL01000001">
    <property type="protein sequence ID" value="STZ28334.1"/>
    <property type="molecule type" value="Genomic_DNA"/>
</dbReference>
<accession>A0A378RMY1</accession>
<sequence length="51" mass="5953">MINELINVAELSKVLSGNNQSIRKKKVPTKYNAAVQELNDLLEYWKKRHNL</sequence>